<dbReference type="InterPro" id="IPR012337">
    <property type="entry name" value="RNaseH-like_sf"/>
</dbReference>
<dbReference type="EMBL" id="NAJN01000888">
    <property type="protein sequence ID" value="TKA67676.1"/>
    <property type="molecule type" value="Genomic_DNA"/>
</dbReference>
<comment type="caution">
    <text evidence="1">The sequence shown here is derived from an EMBL/GenBank/DDBJ whole genome shotgun (WGS) entry which is preliminary data.</text>
</comment>
<name>A0A4U0WXX4_9PEZI</name>
<dbReference type="Proteomes" id="UP000308768">
    <property type="component" value="Unassembled WGS sequence"/>
</dbReference>
<dbReference type="OrthoDB" id="3780340at2759"/>
<evidence type="ECO:0000313" key="2">
    <source>
        <dbReference type="Proteomes" id="UP000308768"/>
    </source>
</evidence>
<keyword evidence="2" id="KW-1185">Reference proteome</keyword>
<protein>
    <submittedName>
        <fullName evidence="1">Uncharacterized protein</fullName>
    </submittedName>
</protein>
<organism evidence="1 2">
    <name type="scientific">Cryomyces minteri</name>
    <dbReference type="NCBI Taxonomy" id="331657"/>
    <lineage>
        <taxon>Eukaryota</taxon>
        <taxon>Fungi</taxon>
        <taxon>Dikarya</taxon>
        <taxon>Ascomycota</taxon>
        <taxon>Pezizomycotina</taxon>
        <taxon>Dothideomycetes</taxon>
        <taxon>Dothideomycetes incertae sedis</taxon>
        <taxon>Cryomyces</taxon>
    </lineage>
</organism>
<gene>
    <name evidence="1" type="ORF">B0A49_10531</name>
</gene>
<dbReference type="SUPFAM" id="SSF53098">
    <property type="entry name" value="Ribonuclease H-like"/>
    <property type="match status" value="1"/>
</dbReference>
<proteinExistence type="predicted"/>
<dbReference type="AlphaFoldDB" id="A0A4U0WXX4"/>
<evidence type="ECO:0000313" key="1">
    <source>
        <dbReference type="EMBL" id="TKA67676.1"/>
    </source>
</evidence>
<sequence>MATYLAKIINDYGIEENLGHFVTDNASNNDTSILLGTDIDCFQEVLQSIEDNEDIGNLTDDRIEQFEQLATTSDIEKRIAHWRKKGAIGKLHNIVIHAMITPQRQELFKLKQQAADPALRDAVDLYVLYQEKLDKSKTSITEDKLTPDDWRELTDFRDLLLPMKEMTKRLEGNAITGSYGALWESLGAMDYLLSTLERRKDELFIQEDTHFRAAIKLSWKKLDDYYTLSDQTAAYQWITTAKSAIRDLWNQYKSRHLITAKQQNELSQFEQYMDGSTQPLQQFDDELDRYLEDGIQRNLVDPLKCAGVLY</sequence>
<accession>A0A4U0WXX4</accession>
<reference evidence="1 2" key="1">
    <citation type="submission" date="2017-03" db="EMBL/GenBank/DDBJ databases">
        <title>Genomes of endolithic fungi from Antarctica.</title>
        <authorList>
            <person name="Coleine C."/>
            <person name="Masonjones S."/>
            <person name="Stajich J.E."/>
        </authorList>
    </citation>
    <scope>NUCLEOTIDE SEQUENCE [LARGE SCALE GENOMIC DNA]</scope>
    <source>
        <strain evidence="1 2">CCFEE 5187</strain>
    </source>
</reference>